<dbReference type="Pfam" id="PF00436">
    <property type="entry name" value="SSB"/>
    <property type="match status" value="1"/>
</dbReference>
<comment type="caution">
    <text evidence="5">The sequence shown here is derived from an EMBL/GenBank/DDBJ whole genome shotgun (WGS) entry which is preliminary data.</text>
</comment>
<dbReference type="InterPro" id="IPR000424">
    <property type="entry name" value="Primosome_PriB/ssb"/>
</dbReference>
<dbReference type="PANTHER" id="PTHR10302:SF0">
    <property type="entry name" value="SINGLE-STRANDED DNA-BINDING PROTEIN, MITOCHONDRIAL"/>
    <property type="match status" value="1"/>
</dbReference>
<reference evidence="5 6" key="1">
    <citation type="submission" date="2021-03" db="EMBL/GenBank/DDBJ databases">
        <title>novel species in genus Cellulomonas.</title>
        <authorList>
            <person name="Zhang G."/>
        </authorList>
    </citation>
    <scope>NUCLEOTIDE SEQUENCE [LARGE SCALE GENOMIC DNA]</scope>
    <source>
        <strain evidence="6">zg-ZUI188</strain>
    </source>
</reference>
<dbReference type="InterPro" id="IPR012340">
    <property type="entry name" value="NA-bd_OB-fold"/>
</dbReference>
<proteinExistence type="predicted"/>
<dbReference type="Gene3D" id="2.40.50.140">
    <property type="entry name" value="Nucleic acid-binding proteins"/>
    <property type="match status" value="1"/>
</dbReference>
<dbReference type="GO" id="GO:0003677">
    <property type="term" value="F:DNA binding"/>
    <property type="evidence" value="ECO:0007669"/>
    <property type="project" value="UniProtKB-KW"/>
</dbReference>
<evidence type="ECO:0000313" key="5">
    <source>
        <dbReference type="EMBL" id="MBO3084571.1"/>
    </source>
</evidence>
<evidence type="ECO:0000256" key="2">
    <source>
        <dbReference type="PROSITE-ProRule" id="PRU00252"/>
    </source>
</evidence>
<dbReference type="PROSITE" id="PS50935">
    <property type="entry name" value="SSB"/>
    <property type="match status" value="1"/>
</dbReference>
<name>A0ABS3SFN6_9CELL</name>
<evidence type="ECO:0000313" key="6">
    <source>
        <dbReference type="Proteomes" id="UP000678317"/>
    </source>
</evidence>
<feature type="region of interest" description="Disordered" evidence="4">
    <location>
        <begin position="146"/>
        <end position="174"/>
    </location>
</feature>
<evidence type="ECO:0000256" key="3">
    <source>
        <dbReference type="RuleBase" id="RU000524"/>
    </source>
</evidence>
<dbReference type="RefSeq" id="WP_208289293.1">
    <property type="nucleotide sequence ID" value="NZ_CP074404.1"/>
</dbReference>
<accession>A0ABS3SFN6</accession>
<dbReference type="NCBIfam" id="TIGR00621">
    <property type="entry name" value="ssb"/>
    <property type="match status" value="1"/>
</dbReference>
<dbReference type="Proteomes" id="UP000678317">
    <property type="component" value="Unassembled WGS sequence"/>
</dbReference>
<evidence type="ECO:0000256" key="4">
    <source>
        <dbReference type="SAM" id="MobiDB-lite"/>
    </source>
</evidence>
<evidence type="ECO:0000256" key="1">
    <source>
        <dbReference type="ARBA" id="ARBA00023125"/>
    </source>
</evidence>
<keyword evidence="6" id="KW-1185">Reference proteome</keyword>
<dbReference type="CDD" id="cd04496">
    <property type="entry name" value="SSB_OBF"/>
    <property type="match status" value="1"/>
</dbReference>
<sequence>MSTQSLDLTVVGWIGTEVRIHHESDGGVPFTTFRLGSTRRWLDRQAGVWRDAQTEWFNVKVWRTTALNAARSLRKGDPVIVQGQLSTEEWVGADGPRTSLVLEASALGPNLVFGSSHFARTMSPAVADADGVPADVSGLEELAEDAELPEDVPDGAGAAPVADDEQELALARTR</sequence>
<protein>
    <recommendedName>
        <fullName evidence="3">Single-stranded DNA-binding protein</fullName>
    </recommendedName>
</protein>
<dbReference type="PANTHER" id="PTHR10302">
    <property type="entry name" value="SINGLE-STRANDED DNA-BINDING PROTEIN"/>
    <property type="match status" value="1"/>
</dbReference>
<dbReference type="EMBL" id="JAGFBM010000003">
    <property type="protein sequence ID" value="MBO3084571.1"/>
    <property type="molecule type" value="Genomic_DNA"/>
</dbReference>
<organism evidence="5 6">
    <name type="scientific">Cellulomonas fengjieae</name>
    <dbReference type="NCBI Taxonomy" id="2819978"/>
    <lineage>
        <taxon>Bacteria</taxon>
        <taxon>Bacillati</taxon>
        <taxon>Actinomycetota</taxon>
        <taxon>Actinomycetes</taxon>
        <taxon>Micrococcales</taxon>
        <taxon>Cellulomonadaceae</taxon>
        <taxon>Cellulomonas</taxon>
    </lineage>
</organism>
<gene>
    <name evidence="5" type="ORF">J4035_07955</name>
</gene>
<dbReference type="SUPFAM" id="SSF50249">
    <property type="entry name" value="Nucleic acid-binding proteins"/>
    <property type="match status" value="1"/>
</dbReference>
<dbReference type="InterPro" id="IPR011344">
    <property type="entry name" value="ssDNA-bd"/>
</dbReference>
<keyword evidence="1 2" id="KW-0238">DNA-binding</keyword>